<feature type="binding site" evidence="8">
    <location>
        <position position="123"/>
    </location>
    <ligand>
        <name>Fe cation</name>
        <dbReference type="ChEBI" id="CHEBI:24875"/>
        <label>2</label>
    </ligand>
</feature>
<feature type="binding site" evidence="8">
    <location>
        <position position="161"/>
    </location>
    <ligand>
        <name>Fe cation</name>
        <dbReference type="ChEBI" id="CHEBI:24875"/>
        <label>2</label>
    </ligand>
</feature>
<dbReference type="GO" id="GO:0006744">
    <property type="term" value="P:ubiquinone biosynthetic process"/>
    <property type="evidence" value="ECO:0007669"/>
    <property type="project" value="UniProtKB-UniRule"/>
</dbReference>
<comment type="caution">
    <text evidence="10">The sequence shown here is derived from an EMBL/GenBank/DDBJ whole genome shotgun (WGS) entry which is preliminary data.</text>
</comment>
<feature type="binding site" evidence="8">
    <location>
        <position position="71"/>
    </location>
    <ligand>
        <name>Fe cation</name>
        <dbReference type="ChEBI" id="CHEBI:24875"/>
        <label>1</label>
    </ligand>
</feature>
<evidence type="ECO:0000313" key="10">
    <source>
        <dbReference type="EMBL" id="GAK45496.1"/>
    </source>
</evidence>
<dbReference type="EMBL" id="BBIO01000009">
    <property type="protein sequence ID" value="GAK45496.1"/>
    <property type="molecule type" value="Genomic_DNA"/>
</dbReference>
<keyword evidence="7 8" id="KW-0472">Membrane</keyword>
<accession>A0A081BBS8</accession>
<dbReference type="Proteomes" id="UP000028702">
    <property type="component" value="Unassembled WGS sequence"/>
</dbReference>
<keyword evidence="10" id="KW-0830">Ubiquinone</keyword>
<keyword evidence="11" id="KW-1185">Reference proteome</keyword>
<dbReference type="STRING" id="1333998.M2A_1995"/>
<comment type="similarity">
    <text evidence="8">Belongs to the COQ7 family.</text>
</comment>
<comment type="subcellular location">
    <subcellularLocation>
        <location evidence="8">Cell membrane</location>
        <topology evidence="8">Peripheral membrane protein</topology>
    </subcellularLocation>
</comment>
<gene>
    <name evidence="8" type="primary">coq7</name>
    <name evidence="10" type="ORF">M2A_1995</name>
</gene>
<evidence type="ECO:0000256" key="2">
    <source>
        <dbReference type="ARBA" id="ARBA00022688"/>
    </source>
</evidence>
<dbReference type="GO" id="GO:0046872">
    <property type="term" value="F:metal ion binding"/>
    <property type="evidence" value="ECO:0007669"/>
    <property type="project" value="UniProtKB-KW"/>
</dbReference>
<dbReference type="InterPro" id="IPR009078">
    <property type="entry name" value="Ferritin-like_SF"/>
</dbReference>
<dbReference type="GO" id="GO:0005886">
    <property type="term" value="C:plasma membrane"/>
    <property type="evidence" value="ECO:0007669"/>
    <property type="project" value="UniProtKB-SubCell"/>
</dbReference>
<dbReference type="SUPFAM" id="SSF47240">
    <property type="entry name" value="Ferritin-like"/>
    <property type="match status" value="1"/>
</dbReference>
<organism evidence="10 11">
    <name type="scientific">Tepidicaulis marinus</name>
    <dbReference type="NCBI Taxonomy" id="1333998"/>
    <lineage>
        <taxon>Bacteria</taxon>
        <taxon>Pseudomonadati</taxon>
        <taxon>Pseudomonadota</taxon>
        <taxon>Alphaproteobacteria</taxon>
        <taxon>Hyphomicrobiales</taxon>
        <taxon>Parvibaculaceae</taxon>
        <taxon>Tepidicaulis</taxon>
    </lineage>
</organism>
<reference evidence="10 11" key="1">
    <citation type="submission" date="2014-07" db="EMBL/GenBank/DDBJ databases">
        <title>Tepidicaulis marinum gen. nov., sp. nov., a novel marine bacterium denitrifying nitrate to nitrous oxide strictly under microaerobic conditions.</title>
        <authorList>
            <person name="Takeuchi M."/>
            <person name="Yamagishi T."/>
            <person name="Kamagata Y."/>
            <person name="Oshima K."/>
            <person name="Hattori M."/>
            <person name="Katayama T."/>
            <person name="Hanada S."/>
            <person name="Tamaki H."/>
            <person name="Marumo K."/>
            <person name="Maeda H."/>
            <person name="Nedachi M."/>
            <person name="Iwasaki W."/>
            <person name="Suwa Y."/>
            <person name="Sakata S."/>
        </authorList>
    </citation>
    <scope>NUCLEOTIDE SEQUENCE [LARGE SCALE GENOMIC DNA]</scope>
    <source>
        <strain evidence="10 11">MA2</strain>
    </source>
</reference>
<dbReference type="PANTHER" id="PTHR11237:SF4">
    <property type="entry name" value="5-DEMETHOXYUBIQUINONE HYDROXYLASE, MITOCHONDRIAL"/>
    <property type="match status" value="1"/>
</dbReference>
<feature type="binding site" evidence="8">
    <location>
        <position position="158"/>
    </location>
    <ligand>
        <name>Fe cation</name>
        <dbReference type="ChEBI" id="CHEBI:24875"/>
        <label>1</label>
    </ligand>
</feature>
<evidence type="ECO:0000256" key="7">
    <source>
        <dbReference type="ARBA" id="ARBA00023136"/>
    </source>
</evidence>
<dbReference type="InterPro" id="IPR012347">
    <property type="entry name" value="Ferritin-like"/>
</dbReference>
<comment type="catalytic activity">
    <reaction evidence="8">
        <text>a 5-methoxy-2-methyl-3-(all-trans-polyprenyl)benzene-1,4-diol + AH2 + O2 = a 3-demethylubiquinol + A + H2O</text>
        <dbReference type="Rhea" id="RHEA:50908"/>
        <dbReference type="Rhea" id="RHEA-COMP:10859"/>
        <dbReference type="Rhea" id="RHEA-COMP:10914"/>
        <dbReference type="ChEBI" id="CHEBI:13193"/>
        <dbReference type="ChEBI" id="CHEBI:15377"/>
        <dbReference type="ChEBI" id="CHEBI:15379"/>
        <dbReference type="ChEBI" id="CHEBI:17499"/>
        <dbReference type="ChEBI" id="CHEBI:84167"/>
        <dbReference type="ChEBI" id="CHEBI:84422"/>
        <dbReference type="EC" id="1.14.99.60"/>
    </reaction>
</comment>
<evidence type="ECO:0000256" key="1">
    <source>
        <dbReference type="ARBA" id="ARBA00004749"/>
    </source>
</evidence>
<sequence>MSEPKNATPKTSQRPQPGNPRTPERIKEMLRVDHAGEYGAVRIYAGQLAVFKTLAHKTETREALARMEAEEQEHLARFNELLNERHVRPTAFSPFWHVAGYAMGAATALMGEKAAHACTVAVEEVIDEHYASQVRELEALGEEEKPLCETIEKFRLEEVAHRDEALEKGAKDTPGYPLLAGAIKSACRLAIRLSEKV</sequence>
<dbReference type="Pfam" id="PF03232">
    <property type="entry name" value="COQ7"/>
    <property type="match status" value="1"/>
</dbReference>
<dbReference type="eggNOG" id="COG2941">
    <property type="taxonomic scope" value="Bacteria"/>
</dbReference>
<evidence type="ECO:0000256" key="8">
    <source>
        <dbReference type="HAMAP-Rule" id="MF_01658"/>
    </source>
</evidence>
<comment type="pathway">
    <text evidence="1 8">Cofactor biosynthesis; ubiquinone biosynthesis.</text>
</comment>
<dbReference type="RefSeq" id="WP_045446583.1">
    <property type="nucleotide sequence ID" value="NZ_BBIO01000009.1"/>
</dbReference>
<feature type="region of interest" description="Disordered" evidence="9">
    <location>
        <begin position="1"/>
        <end position="23"/>
    </location>
</feature>
<evidence type="ECO:0000313" key="11">
    <source>
        <dbReference type="Proteomes" id="UP000028702"/>
    </source>
</evidence>
<dbReference type="PANTHER" id="PTHR11237">
    <property type="entry name" value="COENZYME Q10 BIOSYNTHESIS PROTEIN 7"/>
    <property type="match status" value="1"/>
</dbReference>
<feature type="binding site" evidence="8">
    <location>
        <position position="158"/>
    </location>
    <ligand>
        <name>Fe cation</name>
        <dbReference type="ChEBI" id="CHEBI:24875"/>
        <label>2</label>
    </ligand>
</feature>
<dbReference type="GO" id="GO:0008682">
    <property type="term" value="F:3-demethoxyubiquinol 3-hydroxylase activity"/>
    <property type="evidence" value="ECO:0007669"/>
    <property type="project" value="UniProtKB-EC"/>
</dbReference>
<evidence type="ECO:0000256" key="9">
    <source>
        <dbReference type="SAM" id="MobiDB-lite"/>
    </source>
</evidence>
<dbReference type="HAMAP" id="MF_01658">
    <property type="entry name" value="COQ7"/>
    <property type="match status" value="1"/>
</dbReference>
<keyword evidence="8" id="KW-1003">Cell membrane</keyword>
<evidence type="ECO:0000256" key="5">
    <source>
        <dbReference type="ARBA" id="ARBA00023004"/>
    </source>
</evidence>
<dbReference type="EC" id="1.14.99.60" evidence="8"/>
<keyword evidence="2 8" id="KW-0831">Ubiquinone biosynthesis</keyword>
<dbReference type="Gene3D" id="1.20.1260.10">
    <property type="match status" value="1"/>
</dbReference>
<dbReference type="AlphaFoldDB" id="A0A081BBS8"/>
<evidence type="ECO:0000256" key="4">
    <source>
        <dbReference type="ARBA" id="ARBA00023002"/>
    </source>
</evidence>
<keyword evidence="4 8" id="KW-0560">Oxidoreductase</keyword>
<keyword evidence="6 8" id="KW-0503">Monooxygenase</keyword>
<keyword evidence="5 8" id="KW-0408">Iron</keyword>
<dbReference type="UniPathway" id="UPA00232"/>
<evidence type="ECO:0000256" key="6">
    <source>
        <dbReference type="ARBA" id="ARBA00023033"/>
    </source>
</evidence>
<feature type="binding site" evidence="8">
    <location>
        <position position="37"/>
    </location>
    <ligand>
        <name>Fe cation</name>
        <dbReference type="ChEBI" id="CHEBI:24875"/>
        <label>1</label>
    </ligand>
</feature>
<proteinExistence type="inferred from homology"/>
<name>A0A081BBS8_9HYPH</name>
<protein>
    <recommendedName>
        <fullName evidence="8">3-demethoxyubiquinol 3-hydroxylase</fullName>
        <shortName evidence="8">DMQ hydroxylase</shortName>
        <ecNumber evidence="8">1.14.99.60</ecNumber>
    </recommendedName>
    <alternativeName>
        <fullName evidence="8">2-nonaprenyl-3-methyl-6-methoxy-1,4-benzoquinol hydroxylase</fullName>
    </alternativeName>
</protein>
<keyword evidence="3 8" id="KW-0479">Metal-binding</keyword>
<comment type="function">
    <text evidence="8">Catalyzes the hydroxylation of 2-nonaprenyl-3-methyl-6-methoxy-1,4-benzoquinol during ubiquinone biosynthesis.</text>
</comment>
<feature type="binding site" evidence="8">
    <location>
        <position position="71"/>
    </location>
    <ligand>
        <name>Fe cation</name>
        <dbReference type="ChEBI" id="CHEBI:24875"/>
        <label>2</label>
    </ligand>
</feature>
<comment type="cofactor">
    <cofactor evidence="8">
        <name>Fe cation</name>
        <dbReference type="ChEBI" id="CHEBI:24875"/>
    </cofactor>
    <text evidence="8">Binds 2 iron ions per subunit.</text>
</comment>
<dbReference type="CDD" id="cd01042">
    <property type="entry name" value="DMQH"/>
    <property type="match status" value="1"/>
</dbReference>
<feature type="binding site" evidence="8">
    <location>
        <position position="74"/>
    </location>
    <ligand>
        <name>Fe cation</name>
        <dbReference type="ChEBI" id="CHEBI:24875"/>
        <label>1</label>
    </ligand>
</feature>
<evidence type="ECO:0000256" key="3">
    <source>
        <dbReference type="ARBA" id="ARBA00022723"/>
    </source>
</evidence>
<dbReference type="InterPro" id="IPR011566">
    <property type="entry name" value="Ubq_synth_Coq7"/>
</dbReference>